<organism evidence="1 2">
    <name type="scientific">Fictibacillus enclensis</name>
    <dbReference type="NCBI Taxonomy" id="1017270"/>
    <lineage>
        <taxon>Bacteria</taxon>
        <taxon>Bacillati</taxon>
        <taxon>Bacillota</taxon>
        <taxon>Bacilli</taxon>
        <taxon>Bacillales</taxon>
        <taxon>Fictibacillaceae</taxon>
        <taxon>Fictibacillus</taxon>
    </lineage>
</organism>
<evidence type="ECO:0000313" key="1">
    <source>
        <dbReference type="EMBL" id="KSU84290.1"/>
    </source>
</evidence>
<name>A0A0V8JAV4_9BACL</name>
<dbReference type="RefSeq" id="WP_061967653.1">
    <property type="nucleotide sequence ID" value="NZ_FMAV01000001.1"/>
</dbReference>
<dbReference type="EMBL" id="LNQN01000001">
    <property type="protein sequence ID" value="KSU84290.1"/>
    <property type="molecule type" value="Genomic_DNA"/>
</dbReference>
<sequence>MNNWLQQAISWTEQRLGQASEGFREIFYKVKQESSMSVNDLATFIMLHPETVKKRRELLGLTFATYTLKMGETDLILEAKENSLPKVLECLVINKNKVISHYRSYDKKNKTIMAVPDDIKNYHSH</sequence>
<comment type="caution">
    <text evidence="1">The sequence shown here is derived from an EMBL/GenBank/DDBJ whole genome shotgun (WGS) entry which is preliminary data.</text>
</comment>
<accession>A0A0V8JAV4</accession>
<dbReference type="Proteomes" id="UP000054099">
    <property type="component" value="Unassembled WGS sequence"/>
</dbReference>
<keyword evidence="2" id="KW-1185">Reference proteome</keyword>
<evidence type="ECO:0000313" key="2">
    <source>
        <dbReference type="Proteomes" id="UP000054099"/>
    </source>
</evidence>
<protein>
    <submittedName>
        <fullName evidence="1">Uncharacterized protein</fullName>
    </submittedName>
</protein>
<dbReference type="OrthoDB" id="2970246at2"/>
<reference evidence="1 2" key="1">
    <citation type="journal article" date="2014" name="Antonie Van Leeuwenhoek">
        <title>Fictibacillus enclensis sp. nov., isolated from marine sediment.</title>
        <authorList>
            <person name="Dastager S.G."/>
            <person name="Mawlankar R."/>
            <person name="Srinivasan K."/>
            <person name="Tang S.K."/>
            <person name="Lee J.C."/>
            <person name="Ramana V.V."/>
            <person name="Shouche Y.S."/>
        </authorList>
    </citation>
    <scope>NUCLEOTIDE SEQUENCE [LARGE SCALE GENOMIC DNA]</scope>
    <source>
        <strain evidence="1 2">NIO-1003</strain>
    </source>
</reference>
<dbReference type="AlphaFoldDB" id="A0A0V8JAV4"/>
<gene>
    <name evidence="1" type="ORF">AS030_01645</name>
</gene>
<proteinExistence type="predicted"/>